<dbReference type="AlphaFoldDB" id="A0A377Q2I9"/>
<feature type="domain" description="Fe/B12 periplasmic-binding" evidence="2">
    <location>
        <begin position="24"/>
        <end position="269"/>
    </location>
</feature>
<dbReference type="PANTHER" id="PTHR30535">
    <property type="entry name" value="VITAMIN B12-BINDING PROTEIN"/>
    <property type="match status" value="1"/>
</dbReference>
<dbReference type="Gene3D" id="3.40.50.1980">
    <property type="entry name" value="Nitrogenase molybdenum iron protein domain"/>
    <property type="match status" value="2"/>
</dbReference>
<dbReference type="EMBL" id="SMBT01000001">
    <property type="protein sequence ID" value="TCU90367.1"/>
    <property type="molecule type" value="Genomic_DNA"/>
</dbReference>
<dbReference type="RefSeq" id="WP_115225844.1">
    <property type="nucleotide sequence ID" value="NZ_CAWOLO010000001.1"/>
</dbReference>
<dbReference type="SUPFAM" id="SSF53807">
    <property type="entry name" value="Helical backbone' metal receptor"/>
    <property type="match status" value="1"/>
</dbReference>
<gene>
    <name evidence="3" type="primary">hmuT</name>
    <name evidence="4" type="ORF">EV682_101400</name>
    <name evidence="3" type="ORF">NCTC11159_00418</name>
</gene>
<dbReference type="CDD" id="cd01149">
    <property type="entry name" value="HutB"/>
    <property type="match status" value="1"/>
</dbReference>
<keyword evidence="6" id="KW-1185">Reference proteome</keyword>
<dbReference type="Proteomes" id="UP000255108">
    <property type="component" value="Unassembled WGS sequence"/>
</dbReference>
<feature type="signal peptide" evidence="1">
    <location>
        <begin position="1"/>
        <end position="19"/>
    </location>
</feature>
<proteinExistence type="predicted"/>
<dbReference type="Proteomes" id="UP000295794">
    <property type="component" value="Unassembled WGS sequence"/>
</dbReference>
<dbReference type="OrthoDB" id="9797736at2"/>
<reference evidence="4 6" key="2">
    <citation type="submission" date="2019-03" db="EMBL/GenBank/DDBJ databases">
        <title>Genomic Encyclopedia of Type Strains, Phase IV (KMG-IV): sequencing the most valuable type-strain genomes for metagenomic binning, comparative biology and taxonomic classification.</title>
        <authorList>
            <person name="Goeker M."/>
        </authorList>
    </citation>
    <scope>NUCLEOTIDE SEQUENCE [LARGE SCALE GENOMIC DNA]</scope>
    <source>
        <strain evidence="4 6">DSM 3764</strain>
    </source>
</reference>
<evidence type="ECO:0000259" key="2">
    <source>
        <dbReference type="PROSITE" id="PS50983"/>
    </source>
</evidence>
<reference evidence="3 5" key="1">
    <citation type="submission" date="2018-06" db="EMBL/GenBank/DDBJ databases">
        <authorList>
            <consortium name="Pathogen Informatics"/>
            <person name="Doyle S."/>
        </authorList>
    </citation>
    <scope>NUCLEOTIDE SEQUENCE [LARGE SCALE GENOMIC DNA]</scope>
    <source>
        <strain evidence="3 5">NCTC11159</strain>
    </source>
</reference>
<dbReference type="EMBL" id="UGHR01000001">
    <property type="protein sequence ID" value="STQ89394.1"/>
    <property type="molecule type" value="Genomic_DNA"/>
</dbReference>
<organism evidence="3 5">
    <name type="scientific">Iodobacter fluviatilis</name>
    <dbReference type="NCBI Taxonomy" id="537"/>
    <lineage>
        <taxon>Bacteria</taxon>
        <taxon>Pseudomonadati</taxon>
        <taxon>Pseudomonadota</taxon>
        <taxon>Betaproteobacteria</taxon>
        <taxon>Neisseriales</taxon>
        <taxon>Chitinibacteraceae</taxon>
        <taxon>Iodobacter</taxon>
    </lineage>
</organism>
<protein>
    <submittedName>
        <fullName evidence="3">Hemin-binding periplasmic protein hmuT</fullName>
    </submittedName>
    <submittedName>
        <fullName evidence="4">Iron complex transport system substrate-binding protein</fullName>
    </submittedName>
</protein>
<evidence type="ECO:0000256" key="1">
    <source>
        <dbReference type="SAM" id="SignalP"/>
    </source>
</evidence>
<dbReference type="PANTHER" id="PTHR30535:SF4">
    <property type="entry name" value="HEMIN-BINDING PERIPLASMIC PROTEIN HMUT"/>
    <property type="match status" value="1"/>
</dbReference>
<dbReference type="InterPro" id="IPR050902">
    <property type="entry name" value="ABC_Transporter_SBP"/>
</dbReference>
<evidence type="ECO:0000313" key="5">
    <source>
        <dbReference type="Proteomes" id="UP000255108"/>
    </source>
</evidence>
<evidence type="ECO:0000313" key="6">
    <source>
        <dbReference type="Proteomes" id="UP000295794"/>
    </source>
</evidence>
<evidence type="ECO:0000313" key="4">
    <source>
        <dbReference type="EMBL" id="TCU90367.1"/>
    </source>
</evidence>
<sequence>MKKWLITSVLLTLLQPALAAAPKKIVTLGGPITEIVYALDAEARLVAVDQSSVYPPAANKLPKVGYYRAFSVEGVLSQKPDLILASDQAGPPEALAKLQRTGVPVIVLPSAPNLAALEKRITGIASALHEEEKGKSIVAKLKRDVIAAPASNTRALLLISRSGSPEGAGNETTADAILKLAGLNNVLAKQQGYKPLSMESIAALQPDVIVLSGMSVQNLGGLEKVLAMPGLAQTPAAKNKKIVVMDDLLLLGFGVRLPEALQQLKQVSK</sequence>
<dbReference type="InterPro" id="IPR002491">
    <property type="entry name" value="ABC_transptr_periplasmic_BD"/>
</dbReference>
<dbReference type="Pfam" id="PF01497">
    <property type="entry name" value="Peripla_BP_2"/>
    <property type="match status" value="1"/>
</dbReference>
<feature type="chain" id="PRO_5017029183" evidence="1">
    <location>
        <begin position="20"/>
        <end position="269"/>
    </location>
</feature>
<accession>A0A377Q2I9</accession>
<dbReference type="PROSITE" id="PS50983">
    <property type="entry name" value="FE_B12_PBP"/>
    <property type="match status" value="1"/>
</dbReference>
<name>A0A377Q2I9_9NEIS</name>
<evidence type="ECO:0000313" key="3">
    <source>
        <dbReference type="EMBL" id="STQ89394.1"/>
    </source>
</evidence>
<keyword evidence="1" id="KW-0732">Signal</keyword>